<dbReference type="PROSITE" id="PS51257">
    <property type="entry name" value="PROKAR_LIPOPROTEIN"/>
    <property type="match status" value="1"/>
</dbReference>
<protein>
    <submittedName>
        <fullName evidence="3">Pilus biogenesis lipoprotein CpaD</fullName>
    </submittedName>
</protein>
<evidence type="ECO:0000313" key="3">
    <source>
        <dbReference type="EMBL" id="SMF12560.1"/>
    </source>
</evidence>
<gene>
    <name evidence="3" type="ORF">SAMN05428998_10599</name>
</gene>
<dbReference type="SUPFAM" id="SSF103088">
    <property type="entry name" value="OmpA-like"/>
    <property type="match status" value="1"/>
</dbReference>
<evidence type="ECO:0000313" key="4">
    <source>
        <dbReference type="Proteomes" id="UP000192917"/>
    </source>
</evidence>
<name>A0A1Y6BI66_9PROT</name>
<proteinExistence type="predicted"/>
<keyword evidence="2" id="KW-0732">Signal</keyword>
<reference evidence="3 4" key="1">
    <citation type="submission" date="2017-04" db="EMBL/GenBank/DDBJ databases">
        <authorList>
            <person name="Afonso C.L."/>
            <person name="Miller P.J."/>
            <person name="Scott M.A."/>
            <person name="Spackman E."/>
            <person name="Goraichik I."/>
            <person name="Dimitrov K.M."/>
            <person name="Suarez D.L."/>
            <person name="Swayne D.E."/>
        </authorList>
    </citation>
    <scope>NUCLEOTIDE SEQUENCE [LARGE SCALE GENOMIC DNA]</scope>
    <source>
        <strain evidence="3 4">USBA 355</strain>
    </source>
</reference>
<keyword evidence="3" id="KW-0449">Lipoprotein</keyword>
<dbReference type="AlphaFoldDB" id="A0A1Y6BI66"/>
<feature type="signal peptide" evidence="2">
    <location>
        <begin position="1"/>
        <end position="18"/>
    </location>
</feature>
<dbReference type="Pfam" id="PF09476">
    <property type="entry name" value="Pilus_CpaD"/>
    <property type="match status" value="1"/>
</dbReference>
<keyword evidence="4" id="KW-1185">Reference proteome</keyword>
<evidence type="ECO:0000256" key="1">
    <source>
        <dbReference type="SAM" id="MobiDB-lite"/>
    </source>
</evidence>
<evidence type="ECO:0000256" key="2">
    <source>
        <dbReference type="SAM" id="SignalP"/>
    </source>
</evidence>
<dbReference type="RefSeq" id="WP_085122114.1">
    <property type="nucleotide sequence ID" value="NZ_FWZX01000005.1"/>
</dbReference>
<feature type="compositionally biased region" description="Gly residues" evidence="1">
    <location>
        <begin position="209"/>
        <end position="229"/>
    </location>
</feature>
<organism evidence="3 4">
    <name type="scientific">Tistlia consotensis USBA 355</name>
    <dbReference type="NCBI Taxonomy" id="560819"/>
    <lineage>
        <taxon>Bacteria</taxon>
        <taxon>Pseudomonadati</taxon>
        <taxon>Pseudomonadota</taxon>
        <taxon>Alphaproteobacteria</taxon>
        <taxon>Rhodospirillales</taxon>
        <taxon>Rhodovibrionaceae</taxon>
        <taxon>Tistlia</taxon>
    </lineage>
</organism>
<dbReference type="STRING" id="560819.SAMN05428998_10599"/>
<feature type="chain" id="PRO_5012757389" evidence="2">
    <location>
        <begin position="19"/>
        <end position="229"/>
    </location>
</feature>
<dbReference type="Proteomes" id="UP000192917">
    <property type="component" value="Unassembled WGS sequence"/>
</dbReference>
<dbReference type="InterPro" id="IPR019027">
    <property type="entry name" value="Pilus_biogenesis_CpaD-related"/>
</dbReference>
<accession>A0A1Y6BI66</accession>
<sequence>MKPLALGLLVLPLLAACASDIRPPSEARRPVAQPLVSLHAVAFAPDSAALSPAEEQDLARFVAAVDPQPGDPLLVELPAGSRAGGLAARRASAVGASLAALGLPSRSVALPEAGGDRVRVAVETVAVHAPEGCPDWQQLGTLESFDNGVSGNFGCATARNFAAMLDRPRDALEGRATGPAPAARMTVGVALYDAGAPIPLLSDGSASGSSGGSASGGSGSSGSGSSGSN</sequence>
<dbReference type="InterPro" id="IPR036737">
    <property type="entry name" value="OmpA-like_sf"/>
</dbReference>
<feature type="region of interest" description="Disordered" evidence="1">
    <location>
        <begin position="202"/>
        <end position="229"/>
    </location>
</feature>
<dbReference type="EMBL" id="FWZX01000005">
    <property type="protein sequence ID" value="SMF12560.1"/>
    <property type="molecule type" value="Genomic_DNA"/>
</dbReference>